<organism evidence="1 2">
    <name type="scientific">Achaetomium macrosporum</name>
    <dbReference type="NCBI Taxonomy" id="79813"/>
    <lineage>
        <taxon>Eukaryota</taxon>
        <taxon>Fungi</taxon>
        <taxon>Dikarya</taxon>
        <taxon>Ascomycota</taxon>
        <taxon>Pezizomycotina</taxon>
        <taxon>Sordariomycetes</taxon>
        <taxon>Sordariomycetidae</taxon>
        <taxon>Sordariales</taxon>
        <taxon>Chaetomiaceae</taxon>
        <taxon>Achaetomium</taxon>
    </lineage>
</organism>
<evidence type="ECO:0000313" key="1">
    <source>
        <dbReference type="EMBL" id="KAK4241483.1"/>
    </source>
</evidence>
<name>A0AAN7CG51_9PEZI</name>
<keyword evidence="2" id="KW-1185">Reference proteome</keyword>
<gene>
    <name evidence="1" type="ORF">C8A03DRAFT_12253</name>
</gene>
<dbReference type="EMBL" id="MU860021">
    <property type="protein sequence ID" value="KAK4241483.1"/>
    <property type="molecule type" value="Genomic_DNA"/>
</dbReference>
<reference evidence="1" key="2">
    <citation type="submission" date="2023-05" db="EMBL/GenBank/DDBJ databases">
        <authorList>
            <consortium name="Lawrence Berkeley National Laboratory"/>
            <person name="Steindorff A."/>
            <person name="Hensen N."/>
            <person name="Bonometti L."/>
            <person name="Westerberg I."/>
            <person name="Brannstrom I.O."/>
            <person name="Guillou S."/>
            <person name="Cros-Aarteil S."/>
            <person name="Calhoun S."/>
            <person name="Haridas S."/>
            <person name="Kuo A."/>
            <person name="Mondo S."/>
            <person name="Pangilinan J."/>
            <person name="Riley R."/>
            <person name="Labutti K."/>
            <person name="Andreopoulos B."/>
            <person name="Lipzen A."/>
            <person name="Chen C."/>
            <person name="Yanf M."/>
            <person name="Daum C."/>
            <person name="Ng V."/>
            <person name="Clum A."/>
            <person name="Ohm R."/>
            <person name="Martin F."/>
            <person name="Silar P."/>
            <person name="Natvig D."/>
            <person name="Lalanne C."/>
            <person name="Gautier V."/>
            <person name="Ament-Velasquez S.L."/>
            <person name="Kruys A."/>
            <person name="Hutchinson M.I."/>
            <person name="Powell A.J."/>
            <person name="Barry K."/>
            <person name="Miller A.N."/>
            <person name="Grigoriev I.V."/>
            <person name="Debuchy R."/>
            <person name="Gladieux P."/>
            <person name="Thoren M.H."/>
            <person name="Johannesson H."/>
        </authorList>
    </citation>
    <scope>NUCLEOTIDE SEQUENCE</scope>
    <source>
        <strain evidence="1">CBS 532.94</strain>
    </source>
</reference>
<sequence length="216" mass="23572">QPAPVRGQNPLKRSLLQQLRASLAVCPDKEVVLPVLAVGADLKQHALLALFSQRYELSLMTECAARDLGFEPLNLPPGLLNPFICPLGRISPERYVGLVVEQARNNLSPTAIGNVIVLDSRFNDRGPDLYLGRRFLQDFFDGNLPPKASDAGGRRNARHAMSIAQIGINNVPGGTPLMTVGTSAQQLWSKSFRSVAPCFEFSFLPVHVPHLQLSSL</sequence>
<accession>A0AAN7CG51</accession>
<evidence type="ECO:0000313" key="2">
    <source>
        <dbReference type="Proteomes" id="UP001303760"/>
    </source>
</evidence>
<comment type="caution">
    <text evidence="1">The sequence shown here is derived from an EMBL/GenBank/DDBJ whole genome shotgun (WGS) entry which is preliminary data.</text>
</comment>
<dbReference type="Proteomes" id="UP001303760">
    <property type="component" value="Unassembled WGS sequence"/>
</dbReference>
<feature type="non-terminal residue" evidence="1">
    <location>
        <position position="1"/>
    </location>
</feature>
<proteinExistence type="predicted"/>
<protein>
    <submittedName>
        <fullName evidence="1">Uncharacterized protein</fullName>
    </submittedName>
</protein>
<reference evidence="1" key="1">
    <citation type="journal article" date="2023" name="Mol. Phylogenet. Evol.">
        <title>Genome-scale phylogeny and comparative genomics of the fungal order Sordariales.</title>
        <authorList>
            <person name="Hensen N."/>
            <person name="Bonometti L."/>
            <person name="Westerberg I."/>
            <person name="Brannstrom I.O."/>
            <person name="Guillou S."/>
            <person name="Cros-Aarteil S."/>
            <person name="Calhoun S."/>
            <person name="Haridas S."/>
            <person name="Kuo A."/>
            <person name="Mondo S."/>
            <person name="Pangilinan J."/>
            <person name="Riley R."/>
            <person name="LaButti K."/>
            <person name="Andreopoulos B."/>
            <person name="Lipzen A."/>
            <person name="Chen C."/>
            <person name="Yan M."/>
            <person name="Daum C."/>
            <person name="Ng V."/>
            <person name="Clum A."/>
            <person name="Steindorff A."/>
            <person name="Ohm R.A."/>
            <person name="Martin F."/>
            <person name="Silar P."/>
            <person name="Natvig D.O."/>
            <person name="Lalanne C."/>
            <person name="Gautier V."/>
            <person name="Ament-Velasquez S.L."/>
            <person name="Kruys A."/>
            <person name="Hutchinson M.I."/>
            <person name="Powell A.J."/>
            <person name="Barry K."/>
            <person name="Miller A.N."/>
            <person name="Grigoriev I.V."/>
            <person name="Debuchy R."/>
            <person name="Gladieux P."/>
            <person name="Hiltunen Thoren M."/>
            <person name="Johannesson H."/>
        </authorList>
    </citation>
    <scope>NUCLEOTIDE SEQUENCE</scope>
    <source>
        <strain evidence="1">CBS 532.94</strain>
    </source>
</reference>
<dbReference type="AlphaFoldDB" id="A0AAN7CG51"/>